<name>A0A6J7WWW1_9CAUD</name>
<organism evidence="1">
    <name type="scientific">uncultured Caudovirales phage</name>
    <dbReference type="NCBI Taxonomy" id="2100421"/>
    <lineage>
        <taxon>Viruses</taxon>
        <taxon>Duplodnaviria</taxon>
        <taxon>Heunggongvirae</taxon>
        <taxon>Uroviricota</taxon>
        <taxon>Caudoviricetes</taxon>
        <taxon>Peduoviridae</taxon>
        <taxon>Maltschvirus</taxon>
        <taxon>Maltschvirus maltsch</taxon>
    </lineage>
</organism>
<reference evidence="1" key="1">
    <citation type="submission" date="2020-05" db="EMBL/GenBank/DDBJ databases">
        <authorList>
            <person name="Chiriac C."/>
            <person name="Salcher M."/>
            <person name="Ghai R."/>
            <person name="Kavagutti S V."/>
        </authorList>
    </citation>
    <scope>NUCLEOTIDE SEQUENCE</scope>
</reference>
<dbReference type="EMBL" id="LR798292">
    <property type="protein sequence ID" value="CAB5221385.1"/>
    <property type="molecule type" value="Genomic_DNA"/>
</dbReference>
<gene>
    <name evidence="1" type="ORF">UFOVP244_151</name>
</gene>
<proteinExistence type="predicted"/>
<protein>
    <submittedName>
        <fullName evidence="1">Uncharacterized protein</fullName>
    </submittedName>
</protein>
<accession>A0A6J7WWW1</accession>
<evidence type="ECO:0000313" key="1">
    <source>
        <dbReference type="EMBL" id="CAB5221385.1"/>
    </source>
</evidence>
<sequence length="72" mass="8229">MFNLSPLAASIELVCDEPIIFSVYSRDGRYLATIDFSETLLSDAELKTLRKEIQEFPSYIGPDSLRSWNEIL</sequence>